<accession>A0ABX7BBI5</accession>
<proteinExistence type="predicted"/>
<reference evidence="2" key="1">
    <citation type="submission" date="2021-02" db="EMBL/GenBank/DDBJ databases">
        <title>Skermanella TT6 skin isolate.</title>
        <authorList>
            <person name="Lee K."/>
            <person name="Ganzorig M."/>
        </authorList>
    </citation>
    <scope>NUCLEOTIDE SEQUENCE</scope>
    <source>
        <strain evidence="2">TT6</strain>
    </source>
</reference>
<evidence type="ECO:0000313" key="2">
    <source>
        <dbReference type="EMBL" id="QQP90960.1"/>
    </source>
</evidence>
<dbReference type="Gene3D" id="1.10.3990.20">
    <property type="entry name" value="protein bp1543"/>
    <property type="match status" value="1"/>
</dbReference>
<organism evidence="2 3">
    <name type="scientific">Skermanella cutis</name>
    <dbReference type="NCBI Taxonomy" id="2775420"/>
    <lineage>
        <taxon>Bacteria</taxon>
        <taxon>Pseudomonadati</taxon>
        <taxon>Pseudomonadota</taxon>
        <taxon>Alphaproteobacteria</taxon>
        <taxon>Rhodospirillales</taxon>
        <taxon>Azospirillaceae</taxon>
        <taxon>Skermanella</taxon>
    </lineage>
</organism>
<feature type="domain" description="Ribbon-helix-helix" evidence="1">
    <location>
        <begin position="6"/>
        <end position="66"/>
    </location>
</feature>
<dbReference type="EMBL" id="CP067420">
    <property type="protein sequence ID" value="QQP90960.1"/>
    <property type="molecule type" value="Genomic_DNA"/>
</dbReference>
<dbReference type="InterPro" id="IPR038268">
    <property type="entry name" value="RHH_sf"/>
</dbReference>
<evidence type="ECO:0000313" key="3">
    <source>
        <dbReference type="Proteomes" id="UP000595197"/>
    </source>
</evidence>
<gene>
    <name evidence="2" type="ORF">IGS68_06980</name>
</gene>
<dbReference type="Pfam" id="PF13467">
    <property type="entry name" value="RHH_4"/>
    <property type="match status" value="1"/>
</dbReference>
<dbReference type="InterPro" id="IPR027373">
    <property type="entry name" value="RHH_dom"/>
</dbReference>
<dbReference type="Proteomes" id="UP000595197">
    <property type="component" value="Chromosome"/>
</dbReference>
<evidence type="ECO:0000259" key="1">
    <source>
        <dbReference type="Pfam" id="PF13467"/>
    </source>
</evidence>
<sequence length="76" mass="8085">MDSAIRKRSVTIAGHSTSVSLEAAFWDALKDIAASRGVSVNGLIEQIDEGRSGNLSSAIRVFVLAEVSRLRSPEGQ</sequence>
<protein>
    <submittedName>
        <fullName evidence="2">Ribbon-helix-helix domain-containing protein</fullName>
    </submittedName>
</protein>
<name>A0ABX7BBI5_9PROT</name>
<keyword evidence="3" id="KW-1185">Reference proteome</keyword>
<dbReference type="RefSeq" id="WP_201078395.1">
    <property type="nucleotide sequence ID" value="NZ_CP067420.1"/>
</dbReference>